<gene>
    <name evidence="1" type="ORF">PQQ73_20465</name>
</gene>
<dbReference type="InterPro" id="IPR018988">
    <property type="entry name" value="DUF2000"/>
</dbReference>
<accession>A0ABW9EI41</accession>
<dbReference type="EMBL" id="JAQQCL010000016">
    <property type="protein sequence ID" value="MFM0718708.1"/>
    <property type="molecule type" value="Genomic_DNA"/>
</dbReference>
<evidence type="ECO:0000313" key="2">
    <source>
        <dbReference type="Proteomes" id="UP001629392"/>
    </source>
</evidence>
<proteinExistence type="predicted"/>
<sequence>MTYLNNSNKTVLVVNPEFPVPLILNAVAHTVLGLTMSDVAPLWNFLPYPSPAFGVESRISEYPVIVLRSKRSSELEKLVLKLKDADISHNAFIDSMLGASADEQQSATLSAAPGNNRIVCVGLFGTEENIRPLIKSFSLYKTSDAPAHNIAL</sequence>
<comment type="caution">
    <text evidence="1">The sequence shown here is derived from an EMBL/GenBank/DDBJ whole genome shotgun (WGS) entry which is preliminary data.</text>
</comment>
<protein>
    <submittedName>
        <fullName evidence="1">DUF2000 domain-containing protein</fullName>
    </submittedName>
</protein>
<organism evidence="1 2">
    <name type="scientific">Paraburkholderia strydomiana</name>
    <dbReference type="NCBI Taxonomy" id="1245417"/>
    <lineage>
        <taxon>Bacteria</taxon>
        <taxon>Pseudomonadati</taxon>
        <taxon>Pseudomonadota</taxon>
        <taxon>Betaproteobacteria</taxon>
        <taxon>Burkholderiales</taxon>
        <taxon>Burkholderiaceae</taxon>
        <taxon>Paraburkholderia</taxon>
    </lineage>
</organism>
<dbReference type="Pfam" id="PF09391">
    <property type="entry name" value="DUF2000"/>
    <property type="match status" value="1"/>
</dbReference>
<dbReference type="SUPFAM" id="SSF102462">
    <property type="entry name" value="Peptidyl-tRNA hydrolase II"/>
    <property type="match status" value="1"/>
</dbReference>
<reference evidence="1 2" key="1">
    <citation type="journal article" date="2024" name="Chem. Sci.">
        <title>Discovery of megapolipeptins by genome mining of a Burkholderiales bacteria collection.</title>
        <authorList>
            <person name="Paulo B.S."/>
            <person name="Recchia M.J.J."/>
            <person name="Lee S."/>
            <person name="Fergusson C.H."/>
            <person name="Romanowski S.B."/>
            <person name="Hernandez A."/>
            <person name="Krull N."/>
            <person name="Liu D.Y."/>
            <person name="Cavanagh H."/>
            <person name="Bos A."/>
            <person name="Gray C.A."/>
            <person name="Murphy B.T."/>
            <person name="Linington R.G."/>
            <person name="Eustaquio A.S."/>
        </authorList>
    </citation>
    <scope>NUCLEOTIDE SEQUENCE [LARGE SCALE GENOMIC DNA]</scope>
    <source>
        <strain evidence="1 2">RL17-350-BIC-E</strain>
    </source>
</reference>
<dbReference type="InterPro" id="IPR023476">
    <property type="entry name" value="Pep_tRNA_hydro_II_dom_sf"/>
</dbReference>
<dbReference type="Gene3D" id="3.40.1490.10">
    <property type="entry name" value="Bit1"/>
    <property type="match status" value="1"/>
</dbReference>
<keyword evidence="2" id="KW-1185">Reference proteome</keyword>
<dbReference type="Proteomes" id="UP001629392">
    <property type="component" value="Unassembled WGS sequence"/>
</dbReference>
<evidence type="ECO:0000313" key="1">
    <source>
        <dbReference type="EMBL" id="MFM0718708.1"/>
    </source>
</evidence>
<name>A0ABW9EI41_9BURK</name>